<evidence type="ECO:0000256" key="7">
    <source>
        <dbReference type="ARBA" id="ARBA00023170"/>
    </source>
</evidence>
<evidence type="ECO:0000313" key="14">
    <source>
        <dbReference type="Proteomes" id="UP000001593"/>
    </source>
</evidence>
<keyword evidence="5 10" id="KW-0297">G-protein coupled receptor</keyword>
<feature type="transmembrane region" description="Helical" evidence="11">
    <location>
        <begin position="148"/>
        <end position="172"/>
    </location>
</feature>
<evidence type="ECO:0000256" key="9">
    <source>
        <dbReference type="ARBA" id="ARBA00023224"/>
    </source>
</evidence>
<proteinExistence type="inferred from homology"/>
<feature type="transmembrane region" description="Helical" evidence="11">
    <location>
        <begin position="70"/>
        <end position="90"/>
    </location>
</feature>
<evidence type="ECO:0000259" key="12">
    <source>
        <dbReference type="PROSITE" id="PS50262"/>
    </source>
</evidence>
<dbReference type="STRING" id="45351.A7RXY4"/>
<dbReference type="PhylomeDB" id="A7RXY4"/>
<feature type="transmembrane region" description="Helical" evidence="11">
    <location>
        <begin position="111"/>
        <end position="133"/>
    </location>
</feature>
<gene>
    <name evidence="13" type="ORF">NEMVEDRAFT_v1g97288</name>
</gene>
<dbReference type="SMART" id="SM01381">
    <property type="entry name" value="7TM_GPCR_Srsx"/>
    <property type="match status" value="1"/>
</dbReference>
<dbReference type="eggNOG" id="KOG3656">
    <property type="taxonomic scope" value="Eukaryota"/>
</dbReference>
<dbReference type="Gene3D" id="1.20.1070.10">
    <property type="entry name" value="Rhodopsin 7-helix transmembrane proteins"/>
    <property type="match status" value="1"/>
</dbReference>
<sequence length="294" mass="33449">MSKDNLGTQISLAVISMCGMTMNALVCYIVYKHRTMRNYTNCLVVSLACSDVIMAAVLFCQYLISFHSPTASNILYAIAMFSGIANLCAVTFDRHTAVTQPLRYLNLMSRYFRRIVVCVWIGSIVLSVLPVLWVGEGSTDGTTLAHKVYIYVLEICGVVIPFIFIFSVYCYIFRQVRKCNQKISREMTDKDSKRSRHKKLFAELKVARVFVIVSILFLLSWVPILYVTTVNNLGRRDLIPDVLILLAFYALALGSIVNPVIYCFMKPDFKAAIRRIMLRRCEKAAFRASYSTRT</sequence>
<dbReference type="GO" id="GO:0001609">
    <property type="term" value="F:G protein-coupled adenosine receptor activity"/>
    <property type="evidence" value="ECO:0000318"/>
    <property type="project" value="GO_Central"/>
</dbReference>
<feature type="transmembrane region" description="Helical" evidence="11">
    <location>
        <begin position="200"/>
        <end position="222"/>
    </location>
</feature>
<comment type="similarity">
    <text evidence="10">Belongs to the G-protein coupled receptor 1 family.</text>
</comment>
<name>A7RXY4_NEMVE</name>
<keyword evidence="3 10" id="KW-0812">Transmembrane</keyword>
<evidence type="ECO:0000256" key="10">
    <source>
        <dbReference type="RuleBase" id="RU000688"/>
    </source>
</evidence>
<keyword evidence="14" id="KW-1185">Reference proteome</keyword>
<reference evidence="13 14" key="1">
    <citation type="journal article" date="2007" name="Science">
        <title>Sea anemone genome reveals ancestral eumetazoan gene repertoire and genomic organization.</title>
        <authorList>
            <person name="Putnam N.H."/>
            <person name="Srivastava M."/>
            <person name="Hellsten U."/>
            <person name="Dirks B."/>
            <person name="Chapman J."/>
            <person name="Salamov A."/>
            <person name="Terry A."/>
            <person name="Shapiro H."/>
            <person name="Lindquist E."/>
            <person name="Kapitonov V.V."/>
            <person name="Jurka J."/>
            <person name="Genikhovich G."/>
            <person name="Grigoriev I.V."/>
            <person name="Lucas S.M."/>
            <person name="Steele R.E."/>
            <person name="Finnerty J.R."/>
            <person name="Technau U."/>
            <person name="Martindale M.Q."/>
            <person name="Rokhsar D.S."/>
        </authorList>
    </citation>
    <scope>NUCLEOTIDE SEQUENCE [LARGE SCALE GENOMIC DNA]</scope>
    <source>
        <strain evidence="14">CH2 X CH6</strain>
    </source>
</reference>
<evidence type="ECO:0000256" key="8">
    <source>
        <dbReference type="ARBA" id="ARBA00023180"/>
    </source>
</evidence>
<keyword evidence="7 10" id="KW-0675">Receptor</keyword>
<organism evidence="13 14">
    <name type="scientific">Nematostella vectensis</name>
    <name type="common">Starlet sea anemone</name>
    <dbReference type="NCBI Taxonomy" id="45351"/>
    <lineage>
        <taxon>Eukaryota</taxon>
        <taxon>Metazoa</taxon>
        <taxon>Cnidaria</taxon>
        <taxon>Anthozoa</taxon>
        <taxon>Hexacorallia</taxon>
        <taxon>Actiniaria</taxon>
        <taxon>Edwardsiidae</taxon>
        <taxon>Nematostella</taxon>
    </lineage>
</organism>
<dbReference type="InterPro" id="IPR000276">
    <property type="entry name" value="GPCR_Rhodpsn"/>
</dbReference>
<evidence type="ECO:0000256" key="2">
    <source>
        <dbReference type="ARBA" id="ARBA00022475"/>
    </source>
</evidence>
<dbReference type="AlphaFoldDB" id="A7RXY4"/>
<dbReference type="PROSITE" id="PS00237">
    <property type="entry name" value="G_PROTEIN_RECEP_F1_1"/>
    <property type="match status" value="1"/>
</dbReference>
<dbReference type="OMA" id="RIMLRRC"/>
<dbReference type="GO" id="GO:0005886">
    <property type="term" value="C:plasma membrane"/>
    <property type="evidence" value="ECO:0000318"/>
    <property type="project" value="GO_Central"/>
</dbReference>
<dbReference type="PANTHER" id="PTHR24246:SF27">
    <property type="entry name" value="ADENOSINE RECEPTOR, ISOFORM A"/>
    <property type="match status" value="1"/>
</dbReference>
<evidence type="ECO:0000256" key="11">
    <source>
        <dbReference type="SAM" id="Phobius"/>
    </source>
</evidence>
<dbReference type="Pfam" id="PF00001">
    <property type="entry name" value="7tm_1"/>
    <property type="match status" value="1"/>
</dbReference>
<dbReference type="Proteomes" id="UP000001593">
    <property type="component" value="Unassembled WGS sequence"/>
</dbReference>
<dbReference type="SUPFAM" id="SSF81321">
    <property type="entry name" value="Family A G protein-coupled receptor-like"/>
    <property type="match status" value="1"/>
</dbReference>
<feature type="transmembrane region" description="Helical" evidence="11">
    <location>
        <begin position="43"/>
        <end position="64"/>
    </location>
</feature>
<evidence type="ECO:0000256" key="1">
    <source>
        <dbReference type="ARBA" id="ARBA00004651"/>
    </source>
</evidence>
<dbReference type="GO" id="GO:0007186">
    <property type="term" value="P:G protein-coupled receptor signaling pathway"/>
    <property type="evidence" value="ECO:0000318"/>
    <property type="project" value="GO_Central"/>
</dbReference>
<dbReference type="PRINTS" id="PR00237">
    <property type="entry name" value="GPCRRHODOPSN"/>
</dbReference>
<keyword evidence="6 11" id="KW-0472">Membrane</keyword>
<evidence type="ECO:0000256" key="4">
    <source>
        <dbReference type="ARBA" id="ARBA00022989"/>
    </source>
</evidence>
<dbReference type="PROSITE" id="PS50262">
    <property type="entry name" value="G_PROTEIN_RECEP_F1_2"/>
    <property type="match status" value="1"/>
</dbReference>
<evidence type="ECO:0000256" key="5">
    <source>
        <dbReference type="ARBA" id="ARBA00023040"/>
    </source>
</evidence>
<dbReference type="InParanoid" id="A7RXY4"/>
<feature type="transmembrane region" description="Helical" evidence="11">
    <location>
        <begin position="242"/>
        <end position="265"/>
    </location>
</feature>
<dbReference type="EMBL" id="DS469551">
    <property type="protein sequence ID" value="EDO43744.1"/>
    <property type="molecule type" value="Genomic_DNA"/>
</dbReference>
<dbReference type="CDD" id="cd00637">
    <property type="entry name" value="7tm_classA_rhodopsin-like"/>
    <property type="match status" value="1"/>
</dbReference>
<feature type="transmembrane region" description="Helical" evidence="11">
    <location>
        <begin position="12"/>
        <end position="31"/>
    </location>
</feature>
<keyword evidence="9 10" id="KW-0807">Transducer</keyword>
<keyword evidence="2" id="KW-1003">Cell membrane</keyword>
<keyword evidence="4 11" id="KW-1133">Transmembrane helix</keyword>
<dbReference type="HOGENOM" id="CLU_009579_3_6_1"/>
<comment type="subcellular location">
    <subcellularLocation>
        <location evidence="1">Cell membrane</location>
        <topology evidence="1">Multi-pass membrane protein</topology>
    </subcellularLocation>
</comment>
<protein>
    <recommendedName>
        <fullName evidence="12">G-protein coupled receptors family 1 profile domain-containing protein</fullName>
    </recommendedName>
</protein>
<feature type="domain" description="G-protein coupled receptors family 1 profile" evidence="12">
    <location>
        <begin position="22"/>
        <end position="262"/>
    </location>
</feature>
<evidence type="ECO:0000256" key="6">
    <source>
        <dbReference type="ARBA" id="ARBA00023136"/>
    </source>
</evidence>
<accession>A7RXY4</accession>
<dbReference type="InterPro" id="IPR017452">
    <property type="entry name" value="GPCR_Rhodpsn_7TM"/>
</dbReference>
<evidence type="ECO:0000313" key="13">
    <source>
        <dbReference type="EMBL" id="EDO43744.1"/>
    </source>
</evidence>
<dbReference type="PANTHER" id="PTHR24246">
    <property type="entry name" value="OLFACTORY RECEPTOR AND ADENOSINE RECEPTOR"/>
    <property type="match status" value="1"/>
</dbReference>
<feature type="non-terminal residue" evidence="13">
    <location>
        <position position="1"/>
    </location>
</feature>
<keyword evidence="8" id="KW-0325">Glycoprotein</keyword>
<evidence type="ECO:0000256" key="3">
    <source>
        <dbReference type="ARBA" id="ARBA00022692"/>
    </source>
</evidence>